<sequence>AGGKNKTRKPTTSQPASQASSLVCKCGCSLGVYRRWRASNPRRHSSVCHSVRGWQDIMPCPPGPPLTPATHTGHFLLWNCARLHRLTTRPR</sequence>
<feature type="region of interest" description="Disordered" evidence="1">
    <location>
        <begin position="1"/>
        <end position="21"/>
    </location>
</feature>
<dbReference type="AlphaFoldDB" id="W6YX23"/>
<name>W6YX23_COCMI</name>
<evidence type="ECO:0000313" key="2">
    <source>
        <dbReference type="EMBL" id="EUC42090.1"/>
    </source>
</evidence>
<dbReference type="KEGG" id="bor:COCMIDRAFT_104440"/>
<dbReference type="RefSeq" id="XP_007691390.1">
    <property type="nucleotide sequence ID" value="XM_007693200.1"/>
</dbReference>
<keyword evidence="3" id="KW-1185">Reference proteome</keyword>
<dbReference type="Proteomes" id="UP000054032">
    <property type="component" value="Unassembled WGS sequence"/>
</dbReference>
<proteinExistence type="predicted"/>
<dbReference type="GeneID" id="19118502"/>
<organism evidence="2 3">
    <name type="scientific">Bipolaris oryzae ATCC 44560</name>
    <dbReference type="NCBI Taxonomy" id="930090"/>
    <lineage>
        <taxon>Eukaryota</taxon>
        <taxon>Fungi</taxon>
        <taxon>Dikarya</taxon>
        <taxon>Ascomycota</taxon>
        <taxon>Pezizomycotina</taxon>
        <taxon>Dothideomycetes</taxon>
        <taxon>Pleosporomycetidae</taxon>
        <taxon>Pleosporales</taxon>
        <taxon>Pleosporineae</taxon>
        <taxon>Pleosporaceae</taxon>
        <taxon>Bipolaris</taxon>
    </lineage>
</organism>
<protein>
    <submittedName>
        <fullName evidence="2">Uncharacterized protein</fullName>
    </submittedName>
</protein>
<accession>W6YX23</accession>
<feature type="non-terminal residue" evidence="2">
    <location>
        <position position="1"/>
    </location>
</feature>
<gene>
    <name evidence="2" type="ORF">COCMIDRAFT_104440</name>
</gene>
<reference evidence="2 3" key="1">
    <citation type="journal article" date="2013" name="PLoS Genet.">
        <title>Comparative genome structure, secondary metabolite, and effector coding capacity across Cochliobolus pathogens.</title>
        <authorList>
            <person name="Condon B.J."/>
            <person name="Leng Y."/>
            <person name="Wu D."/>
            <person name="Bushley K.E."/>
            <person name="Ohm R.A."/>
            <person name="Otillar R."/>
            <person name="Martin J."/>
            <person name="Schackwitz W."/>
            <person name="Grimwood J."/>
            <person name="MohdZainudin N."/>
            <person name="Xue C."/>
            <person name="Wang R."/>
            <person name="Manning V.A."/>
            <person name="Dhillon B."/>
            <person name="Tu Z.J."/>
            <person name="Steffenson B.J."/>
            <person name="Salamov A."/>
            <person name="Sun H."/>
            <person name="Lowry S."/>
            <person name="LaButti K."/>
            <person name="Han J."/>
            <person name="Copeland A."/>
            <person name="Lindquist E."/>
            <person name="Barry K."/>
            <person name="Schmutz J."/>
            <person name="Baker S.E."/>
            <person name="Ciuffetti L.M."/>
            <person name="Grigoriev I.V."/>
            <person name="Zhong S."/>
            <person name="Turgeon B.G."/>
        </authorList>
    </citation>
    <scope>NUCLEOTIDE SEQUENCE [LARGE SCALE GENOMIC DNA]</scope>
    <source>
        <strain evidence="2 3">ATCC 44560</strain>
    </source>
</reference>
<dbReference type="HOGENOM" id="CLU_2432767_0_0_1"/>
<evidence type="ECO:0000313" key="3">
    <source>
        <dbReference type="Proteomes" id="UP000054032"/>
    </source>
</evidence>
<evidence type="ECO:0000256" key="1">
    <source>
        <dbReference type="SAM" id="MobiDB-lite"/>
    </source>
</evidence>
<feature type="compositionally biased region" description="Polar residues" evidence="1">
    <location>
        <begin position="10"/>
        <end position="21"/>
    </location>
</feature>
<dbReference type="EMBL" id="KI964073">
    <property type="protein sequence ID" value="EUC42090.1"/>
    <property type="molecule type" value="Genomic_DNA"/>
</dbReference>